<sequence>MGDALLFGNEKPTEPRATSEQTASRGHWNILIVDDEPQVHTVTKMVLKGFTFNDKTLHFDSAYSAQEAKELLTQKEYALALVDVVMETEHAGLELAKYIRTTLNITSTRVVLRTGQPGQAPEEQVIRDLDINDYKAKTELTVTKLKTLFFSTLRSFRDIKTIDNHRKGLEKVIKASNEIMEFSRLEEFASAMLMQVTNILGLDDNAIYLNAVSAFAASHRQNHYQILAATGDQLGPLIESQDQKIPDDIMALFDEAMTKQTSLHKDNHFVGFFATRSGSENLLYVSNVDKLTDLDHRLLEIFSTSVAIAYENLLLRDEIEDTQRELVYLLGEAVEKRSKETGAHVKRVAKISELLARKIGLPDATVELIKHASPLHDIGKIAVPDSILNKPGKHSDDEWQVMKTHAEIGYEILSQSDKRILKMGAIIAHQHHEKWDGTGYPQALKGEEIDICGRIVALADVYDALGSSRCYKAPWDHEDIAAFLKEQSGKHFDPKLVDILLDDLDEFKVFRSRYPDE</sequence>
<dbReference type="Gene3D" id="3.40.50.2300">
    <property type="match status" value="1"/>
</dbReference>
<evidence type="ECO:0000259" key="3">
    <source>
        <dbReference type="PROSITE" id="PS50110"/>
    </source>
</evidence>
<comment type="caution">
    <text evidence="6">The sequence shown here is derived from an EMBL/GenBank/DDBJ whole genome shotgun (WGS) entry which is preliminary data.</text>
</comment>
<protein>
    <submittedName>
        <fullName evidence="6">DUF3369 domain-containing protein</fullName>
    </submittedName>
</protein>
<dbReference type="InterPro" id="IPR052020">
    <property type="entry name" value="Cyclic_di-GMP/3'3'-cGAMP_PDE"/>
</dbReference>
<dbReference type="EMBL" id="JBHRSZ010000002">
    <property type="protein sequence ID" value="MFC3150283.1"/>
    <property type="molecule type" value="Genomic_DNA"/>
</dbReference>
<accession>A0ABV7HC41</accession>
<gene>
    <name evidence="6" type="ORF">ACFOEK_04525</name>
</gene>
<dbReference type="PANTHER" id="PTHR45228:SF9">
    <property type="entry name" value="3'3'-CGAMP-SPECIFIC PHOSPHODIESTERASE 2"/>
    <property type="match status" value="1"/>
</dbReference>
<dbReference type="PROSITE" id="PS50110">
    <property type="entry name" value="RESPONSE_REGULATORY"/>
    <property type="match status" value="1"/>
</dbReference>
<dbReference type="InterPro" id="IPR003607">
    <property type="entry name" value="HD/PDEase_dom"/>
</dbReference>
<dbReference type="PANTHER" id="PTHR45228">
    <property type="entry name" value="CYCLIC DI-GMP PHOSPHODIESTERASE TM_0186-RELATED"/>
    <property type="match status" value="1"/>
</dbReference>
<dbReference type="CDD" id="cd00077">
    <property type="entry name" value="HDc"/>
    <property type="match status" value="1"/>
</dbReference>
<dbReference type="PROSITE" id="PS51832">
    <property type="entry name" value="HD_GYP"/>
    <property type="match status" value="1"/>
</dbReference>
<dbReference type="InterPro" id="IPR006674">
    <property type="entry name" value="HD_domain"/>
</dbReference>
<dbReference type="Gene3D" id="1.10.3210.10">
    <property type="entry name" value="Hypothetical protein af1432"/>
    <property type="match status" value="1"/>
</dbReference>
<feature type="modified residue" description="4-aspartylphosphate" evidence="1">
    <location>
        <position position="83"/>
    </location>
</feature>
<dbReference type="NCBIfam" id="TIGR00277">
    <property type="entry name" value="HDIG"/>
    <property type="match status" value="1"/>
</dbReference>
<dbReference type="Pfam" id="PF00072">
    <property type="entry name" value="Response_reg"/>
    <property type="match status" value="1"/>
</dbReference>
<evidence type="ECO:0000256" key="1">
    <source>
        <dbReference type="PROSITE-ProRule" id="PRU00169"/>
    </source>
</evidence>
<keyword evidence="1" id="KW-0597">Phosphoprotein</keyword>
<feature type="domain" description="HD" evidence="4">
    <location>
        <begin position="341"/>
        <end position="465"/>
    </location>
</feature>
<evidence type="ECO:0000313" key="6">
    <source>
        <dbReference type="EMBL" id="MFC3150283.1"/>
    </source>
</evidence>
<dbReference type="InterPro" id="IPR037522">
    <property type="entry name" value="HD_GYP_dom"/>
</dbReference>
<feature type="region of interest" description="Disordered" evidence="2">
    <location>
        <begin position="1"/>
        <end position="23"/>
    </location>
</feature>
<proteinExistence type="predicted"/>
<dbReference type="CDD" id="cd00156">
    <property type="entry name" value="REC"/>
    <property type="match status" value="1"/>
</dbReference>
<feature type="domain" description="HD-GYP" evidence="5">
    <location>
        <begin position="319"/>
        <end position="516"/>
    </location>
</feature>
<dbReference type="InterPro" id="IPR001789">
    <property type="entry name" value="Sig_transdc_resp-reg_receiver"/>
</dbReference>
<evidence type="ECO:0000259" key="4">
    <source>
        <dbReference type="PROSITE" id="PS51831"/>
    </source>
</evidence>
<dbReference type="PROSITE" id="PS51831">
    <property type="entry name" value="HD"/>
    <property type="match status" value="1"/>
</dbReference>
<evidence type="ECO:0000256" key="2">
    <source>
        <dbReference type="SAM" id="MobiDB-lite"/>
    </source>
</evidence>
<dbReference type="Pfam" id="PF11849">
    <property type="entry name" value="DUF3369"/>
    <property type="match status" value="1"/>
</dbReference>
<dbReference type="SMART" id="SM00471">
    <property type="entry name" value="HDc"/>
    <property type="match status" value="1"/>
</dbReference>
<dbReference type="InterPro" id="IPR011006">
    <property type="entry name" value="CheY-like_superfamily"/>
</dbReference>
<name>A0ABV7HC41_9GAMM</name>
<feature type="domain" description="Response regulatory" evidence="3">
    <location>
        <begin position="29"/>
        <end position="152"/>
    </location>
</feature>
<dbReference type="InterPro" id="IPR021800">
    <property type="entry name" value="DUF3369"/>
</dbReference>
<dbReference type="SUPFAM" id="SSF109604">
    <property type="entry name" value="HD-domain/PDEase-like"/>
    <property type="match status" value="1"/>
</dbReference>
<organism evidence="6 7">
    <name type="scientific">Litoribrevibacter euphylliae</name>
    <dbReference type="NCBI Taxonomy" id="1834034"/>
    <lineage>
        <taxon>Bacteria</taxon>
        <taxon>Pseudomonadati</taxon>
        <taxon>Pseudomonadota</taxon>
        <taxon>Gammaproteobacteria</taxon>
        <taxon>Oceanospirillales</taxon>
        <taxon>Oceanospirillaceae</taxon>
        <taxon>Litoribrevibacter</taxon>
    </lineage>
</organism>
<evidence type="ECO:0000259" key="5">
    <source>
        <dbReference type="PROSITE" id="PS51832"/>
    </source>
</evidence>
<keyword evidence="7" id="KW-1185">Reference proteome</keyword>
<dbReference type="Proteomes" id="UP001595476">
    <property type="component" value="Unassembled WGS sequence"/>
</dbReference>
<reference evidence="7" key="1">
    <citation type="journal article" date="2019" name="Int. J. Syst. Evol. Microbiol.">
        <title>The Global Catalogue of Microorganisms (GCM) 10K type strain sequencing project: providing services to taxonomists for standard genome sequencing and annotation.</title>
        <authorList>
            <consortium name="The Broad Institute Genomics Platform"/>
            <consortium name="The Broad Institute Genome Sequencing Center for Infectious Disease"/>
            <person name="Wu L."/>
            <person name="Ma J."/>
        </authorList>
    </citation>
    <scope>NUCLEOTIDE SEQUENCE [LARGE SCALE GENOMIC DNA]</scope>
    <source>
        <strain evidence="7">KCTC 52438</strain>
    </source>
</reference>
<dbReference type="InterPro" id="IPR006675">
    <property type="entry name" value="HDIG_dom"/>
</dbReference>
<dbReference type="Pfam" id="PF13487">
    <property type="entry name" value="HD_5"/>
    <property type="match status" value="1"/>
</dbReference>
<evidence type="ECO:0000313" key="7">
    <source>
        <dbReference type="Proteomes" id="UP001595476"/>
    </source>
</evidence>
<dbReference type="RefSeq" id="WP_386716802.1">
    <property type="nucleotide sequence ID" value="NZ_JBHRSZ010000002.1"/>
</dbReference>
<dbReference type="SUPFAM" id="SSF52172">
    <property type="entry name" value="CheY-like"/>
    <property type="match status" value="1"/>
</dbReference>